<dbReference type="GO" id="GO:0003700">
    <property type="term" value="F:DNA-binding transcription factor activity"/>
    <property type="evidence" value="ECO:0007669"/>
    <property type="project" value="InterPro"/>
</dbReference>
<dbReference type="Pfam" id="PF13411">
    <property type="entry name" value="MerR_1"/>
    <property type="match status" value="1"/>
</dbReference>
<dbReference type="OrthoDB" id="4567915at2"/>
<sequence length="121" mass="13610">MLIGDLSRACGVSPRLLRYYEEQGLLLPGRDAKGYRVYGEDAPVRVARIRELLSAGMSTEDIRGLLPCLRDPTRWVVPCDESLGIVEQRYAELDGKIAELARKRALLGVQRDAIRGWLARE</sequence>
<dbReference type="AlphaFoldDB" id="A0A543FB84"/>
<dbReference type="EMBL" id="VFPG01000001">
    <property type="protein sequence ID" value="TQM31040.1"/>
    <property type="molecule type" value="Genomic_DNA"/>
</dbReference>
<dbReference type="PANTHER" id="PTHR30204:SF93">
    <property type="entry name" value="HTH MERR-TYPE DOMAIN-CONTAINING PROTEIN"/>
    <property type="match status" value="1"/>
</dbReference>
<proteinExistence type="predicted"/>
<accession>A0A543FB84</accession>
<dbReference type="CDD" id="cd01282">
    <property type="entry name" value="HTH_MerR-like_sg3"/>
    <property type="match status" value="1"/>
</dbReference>
<keyword evidence="1 3" id="KW-0238">DNA-binding</keyword>
<protein>
    <submittedName>
        <fullName evidence="3">DNA-binding transcriptional MerR regulator</fullName>
    </submittedName>
</protein>
<dbReference type="InterPro" id="IPR009061">
    <property type="entry name" value="DNA-bd_dom_put_sf"/>
</dbReference>
<dbReference type="PRINTS" id="PR00040">
    <property type="entry name" value="HTHMERR"/>
</dbReference>
<evidence type="ECO:0000313" key="3">
    <source>
        <dbReference type="EMBL" id="TQM31040.1"/>
    </source>
</evidence>
<organism evidence="3 4">
    <name type="scientific">Nocardia bhagyanarayanae</name>
    <dbReference type="NCBI Taxonomy" id="1215925"/>
    <lineage>
        <taxon>Bacteria</taxon>
        <taxon>Bacillati</taxon>
        <taxon>Actinomycetota</taxon>
        <taxon>Actinomycetes</taxon>
        <taxon>Mycobacteriales</taxon>
        <taxon>Nocardiaceae</taxon>
        <taxon>Nocardia</taxon>
    </lineage>
</organism>
<feature type="domain" description="HTH merR-type" evidence="2">
    <location>
        <begin position="1"/>
        <end position="68"/>
    </location>
</feature>
<dbReference type="PROSITE" id="PS00552">
    <property type="entry name" value="HTH_MERR_1"/>
    <property type="match status" value="1"/>
</dbReference>
<comment type="caution">
    <text evidence="3">The sequence shown here is derived from an EMBL/GenBank/DDBJ whole genome shotgun (WGS) entry which is preliminary data.</text>
</comment>
<dbReference type="Gene3D" id="1.10.1660.10">
    <property type="match status" value="1"/>
</dbReference>
<dbReference type="Proteomes" id="UP000316331">
    <property type="component" value="Unassembled WGS sequence"/>
</dbReference>
<evidence type="ECO:0000259" key="2">
    <source>
        <dbReference type="PROSITE" id="PS50937"/>
    </source>
</evidence>
<gene>
    <name evidence="3" type="ORF">FB390_2681</name>
</gene>
<dbReference type="PANTHER" id="PTHR30204">
    <property type="entry name" value="REDOX-CYCLING DRUG-SENSING TRANSCRIPTIONAL ACTIVATOR SOXR"/>
    <property type="match status" value="1"/>
</dbReference>
<dbReference type="InterPro" id="IPR000551">
    <property type="entry name" value="MerR-type_HTH_dom"/>
</dbReference>
<dbReference type="InterPro" id="IPR047057">
    <property type="entry name" value="MerR_fam"/>
</dbReference>
<dbReference type="RefSeq" id="WP_141809214.1">
    <property type="nucleotide sequence ID" value="NZ_VFPG01000001.1"/>
</dbReference>
<name>A0A543FB84_9NOCA</name>
<dbReference type="PROSITE" id="PS50937">
    <property type="entry name" value="HTH_MERR_2"/>
    <property type="match status" value="1"/>
</dbReference>
<evidence type="ECO:0000256" key="1">
    <source>
        <dbReference type="ARBA" id="ARBA00023125"/>
    </source>
</evidence>
<dbReference type="SMART" id="SM00422">
    <property type="entry name" value="HTH_MERR"/>
    <property type="match status" value="1"/>
</dbReference>
<reference evidence="3 4" key="1">
    <citation type="submission" date="2019-06" db="EMBL/GenBank/DDBJ databases">
        <title>Sequencing the genomes of 1000 actinobacteria strains.</title>
        <authorList>
            <person name="Klenk H.-P."/>
        </authorList>
    </citation>
    <scope>NUCLEOTIDE SEQUENCE [LARGE SCALE GENOMIC DNA]</scope>
    <source>
        <strain evidence="3 4">DSM 103495</strain>
    </source>
</reference>
<evidence type="ECO:0000313" key="4">
    <source>
        <dbReference type="Proteomes" id="UP000316331"/>
    </source>
</evidence>
<keyword evidence="4" id="KW-1185">Reference proteome</keyword>
<dbReference type="SUPFAM" id="SSF46955">
    <property type="entry name" value="Putative DNA-binding domain"/>
    <property type="match status" value="1"/>
</dbReference>
<dbReference type="GO" id="GO:0003677">
    <property type="term" value="F:DNA binding"/>
    <property type="evidence" value="ECO:0007669"/>
    <property type="project" value="UniProtKB-KW"/>
</dbReference>